<dbReference type="GO" id="GO:0004630">
    <property type="term" value="F:phospholipase D activity"/>
    <property type="evidence" value="ECO:0007669"/>
    <property type="project" value="UniProtKB-EC"/>
</dbReference>
<protein>
    <recommendedName>
        <fullName evidence="2">phospholipase D</fullName>
        <ecNumber evidence="2">3.1.4.4</ecNumber>
    </recommendedName>
</protein>
<dbReference type="CDD" id="cd09141">
    <property type="entry name" value="PLDc_vPLD1_2_yPLD_like_2"/>
    <property type="match status" value="1"/>
</dbReference>
<dbReference type="InterPro" id="IPR015679">
    <property type="entry name" value="PLipase_D_fam"/>
</dbReference>
<name>L7FM17_ENTIV</name>
<keyword evidence="5" id="KW-0442">Lipid degradation</keyword>
<dbReference type="RefSeq" id="XP_004255330.1">
    <property type="nucleotide sequence ID" value="XM_004255282.1"/>
</dbReference>
<dbReference type="GO" id="GO:0009395">
    <property type="term" value="P:phospholipid catabolic process"/>
    <property type="evidence" value="ECO:0007669"/>
    <property type="project" value="TreeGrafter"/>
</dbReference>
<dbReference type="OrthoDB" id="14911at2759"/>
<feature type="domain" description="PLD phosphodiesterase" evidence="7">
    <location>
        <begin position="396"/>
        <end position="423"/>
    </location>
</feature>
<dbReference type="PANTHER" id="PTHR18896">
    <property type="entry name" value="PHOSPHOLIPASE D"/>
    <property type="match status" value="1"/>
</dbReference>
<dbReference type="EMBL" id="KB206750">
    <property type="protein sequence ID" value="ELP88559.1"/>
    <property type="molecule type" value="Genomic_DNA"/>
</dbReference>
<dbReference type="PANTHER" id="PTHR18896:SF76">
    <property type="entry name" value="PHOSPHOLIPASE"/>
    <property type="match status" value="1"/>
</dbReference>
<evidence type="ECO:0000313" key="9">
    <source>
        <dbReference type="Proteomes" id="UP000014680"/>
    </source>
</evidence>
<gene>
    <name evidence="8" type="ORF">EIN_335410</name>
</gene>
<organism evidence="8 9">
    <name type="scientific">Entamoeba invadens IP1</name>
    <dbReference type="NCBI Taxonomy" id="370355"/>
    <lineage>
        <taxon>Eukaryota</taxon>
        <taxon>Amoebozoa</taxon>
        <taxon>Evosea</taxon>
        <taxon>Archamoebae</taxon>
        <taxon>Mastigamoebida</taxon>
        <taxon>Entamoebidae</taxon>
        <taxon>Entamoeba</taxon>
    </lineage>
</organism>
<dbReference type="Pfam" id="PF00614">
    <property type="entry name" value="PLDc"/>
    <property type="match status" value="1"/>
</dbReference>
<dbReference type="VEuPathDB" id="AmoebaDB:EIN_335410"/>
<sequence>MRSLYYRLADIQKTLKFKRALLQTHSSFPLRSGDIEFYVDGAEAMQSVAEAISTARRKIHIMDWRMDLDITLVRTPHPLQSKKLVDLLAAAAIRGVQVSVILYNSPWFSHLTDNRKTAKILNKLHPNITCICKHWSLIYSNHEKLVIVDNKVALLGGVDLCLGRYDNIFHHITPMVRDAPNGALLFPPADYNNIQIPKTNRFQYPRMPWHDVHCKVDGEIIMDLQQHFLQRWQFYGGEMQTAPAQKKKGGVSMRFCQSSCKLSGGKNECSIYGEMLKLVRKAKRFIYIEQQYFLSNSGKRNISNKIGREIAKKIIEAAKKDEKFFVIIVLPLFSEGELKHKSVRKMAEYTRLALYDGVGGIVSTLQKNGIDDWQKYLSVNNLYNVGWCEKLGVTLSQIYVHSKLMIIDDEFMLLGSANINDRSLRGDRDTEIAISIEENEKVKLVFDKTEVLGGKEISDLRKRLWKEHLGISDNLETLVEDPFTCYDELWKKIAQDNRDILEQVFPLFPRNAFTKYIDTELHTHPKAVENRIPMLLKLQGHLVKNAQLFGSKEHQRSYGLTAIVT</sequence>
<dbReference type="SMR" id="L7FM17"/>
<dbReference type="InterPro" id="IPR025202">
    <property type="entry name" value="PLD-like_dom"/>
</dbReference>
<evidence type="ECO:0000259" key="7">
    <source>
        <dbReference type="PROSITE" id="PS50035"/>
    </source>
</evidence>
<keyword evidence="4 8" id="KW-0378">Hydrolase</keyword>
<dbReference type="Proteomes" id="UP000014680">
    <property type="component" value="Unassembled WGS sequence"/>
</dbReference>
<reference evidence="8 9" key="1">
    <citation type="submission" date="2012-10" db="EMBL/GenBank/DDBJ databases">
        <authorList>
            <person name="Zafar N."/>
            <person name="Inman J."/>
            <person name="Hall N."/>
            <person name="Lorenzi H."/>
            <person name="Caler E."/>
        </authorList>
    </citation>
    <scope>NUCLEOTIDE SEQUENCE [LARGE SCALE GENOMIC DNA]</scope>
    <source>
        <strain evidence="8 9">IP1</strain>
    </source>
</reference>
<dbReference type="InterPro" id="IPR001736">
    <property type="entry name" value="PLipase_D/transphosphatidylase"/>
</dbReference>
<evidence type="ECO:0000256" key="1">
    <source>
        <dbReference type="ARBA" id="ARBA00000798"/>
    </source>
</evidence>
<evidence type="ECO:0000313" key="8">
    <source>
        <dbReference type="EMBL" id="ELP88559.1"/>
    </source>
</evidence>
<accession>L7FM17</accession>
<dbReference type="SUPFAM" id="SSF56024">
    <property type="entry name" value="Phospholipase D/nuclease"/>
    <property type="match status" value="2"/>
</dbReference>
<dbReference type="SMART" id="SM00155">
    <property type="entry name" value="PLDc"/>
    <property type="match status" value="2"/>
</dbReference>
<evidence type="ECO:0000256" key="5">
    <source>
        <dbReference type="ARBA" id="ARBA00022963"/>
    </source>
</evidence>
<keyword evidence="3" id="KW-0677">Repeat</keyword>
<proteinExistence type="predicted"/>
<keyword evidence="9" id="KW-1185">Reference proteome</keyword>
<dbReference type="PROSITE" id="PS50035">
    <property type="entry name" value="PLD"/>
    <property type="match status" value="2"/>
</dbReference>
<evidence type="ECO:0000256" key="6">
    <source>
        <dbReference type="ARBA" id="ARBA00023098"/>
    </source>
</evidence>
<feature type="domain" description="PLD phosphodiesterase" evidence="7">
    <location>
        <begin position="137"/>
        <end position="164"/>
    </location>
</feature>
<dbReference type="GeneID" id="14887552"/>
<dbReference type="AlphaFoldDB" id="L7FM17"/>
<dbReference type="Gene3D" id="3.30.870.10">
    <property type="entry name" value="Endonuclease Chain A"/>
    <property type="match status" value="2"/>
</dbReference>
<evidence type="ECO:0000256" key="3">
    <source>
        <dbReference type="ARBA" id="ARBA00022737"/>
    </source>
</evidence>
<dbReference type="OMA" id="WDFDTRM"/>
<evidence type="ECO:0000256" key="2">
    <source>
        <dbReference type="ARBA" id="ARBA00012027"/>
    </source>
</evidence>
<dbReference type="EC" id="3.1.4.4" evidence="2"/>
<keyword evidence="6" id="KW-0443">Lipid metabolism</keyword>
<dbReference type="KEGG" id="eiv:EIN_335410"/>
<dbReference type="Pfam" id="PF13091">
    <property type="entry name" value="PLDc_2"/>
    <property type="match status" value="1"/>
</dbReference>
<comment type="catalytic activity">
    <reaction evidence="1">
        <text>a 1,2-diacyl-sn-glycero-3-phosphocholine + H2O = a 1,2-diacyl-sn-glycero-3-phosphate + choline + H(+)</text>
        <dbReference type="Rhea" id="RHEA:14445"/>
        <dbReference type="ChEBI" id="CHEBI:15354"/>
        <dbReference type="ChEBI" id="CHEBI:15377"/>
        <dbReference type="ChEBI" id="CHEBI:15378"/>
        <dbReference type="ChEBI" id="CHEBI:57643"/>
        <dbReference type="ChEBI" id="CHEBI:58608"/>
        <dbReference type="EC" id="3.1.4.4"/>
    </reaction>
</comment>
<evidence type="ECO:0000256" key="4">
    <source>
        <dbReference type="ARBA" id="ARBA00022801"/>
    </source>
</evidence>